<gene>
    <name evidence="1" type="ORF">ACFQBT_09105</name>
</gene>
<dbReference type="EMBL" id="JBHSWJ010000002">
    <property type="protein sequence ID" value="MFC6713970.1"/>
    <property type="molecule type" value="Genomic_DNA"/>
</dbReference>
<comment type="caution">
    <text evidence="1">The sequence shown here is derived from an EMBL/GenBank/DDBJ whole genome shotgun (WGS) entry which is preliminary data.</text>
</comment>
<protein>
    <submittedName>
        <fullName evidence="1">Uncharacterized protein</fullName>
    </submittedName>
</protein>
<dbReference type="Proteomes" id="UP001596356">
    <property type="component" value="Unassembled WGS sequence"/>
</dbReference>
<evidence type="ECO:0000313" key="2">
    <source>
        <dbReference type="Proteomes" id="UP001596356"/>
    </source>
</evidence>
<reference evidence="2" key="1">
    <citation type="journal article" date="2019" name="Int. J. Syst. Evol. Microbiol.">
        <title>The Global Catalogue of Microorganisms (GCM) 10K type strain sequencing project: providing services to taxonomists for standard genome sequencing and annotation.</title>
        <authorList>
            <consortium name="The Broad Institute Genomics Platform"/>
            <consortium name="The Broad Institute Genome Sequencing Center for Infectious Disease"/>
            <person name="Wu L."/>
            <person name="Ma J."/>
        </authorList>
    </citation>
    <scope>NUCLEOTIDE SEQUENCE [LARGE SCALE GENOMIC DNA]</scope>
    <source>
        <strain evidence="2">NBRC 106593</strain>
    </source>
</reference>
<organism evidence="1 2">
    <name type="scientific">Branchiibius cervicis</name>
    <dbReference type="NCBI Taxonomy" id="908252"/>
    <lineage>
        <taxon>Bacteria</taxon>
        <taxon>Bacillati</taxon>
        <taxon>Actinomycetota</taxon>
        <taxon>Actinomycetes</taxon>
        <taxon>Micrococcales</taxon>
        <taxon>Dermacoccaceae</taxon>
        <taxon>Branchiibius</taxon>
    </lineage>
</organism>
<evidence type="ECO:0000313" key="1">
    <source>
        <dbReference type="EMBL" id="MFC6713970.1"/>
    </source>
</evidence>
<proteinExistence type="predicted"/>
<sequence length="464" mass="50294">MTTVDRPLPELPAEEHEHFELDPATTIDRARATNPVIQGLFTGLLGTQTSPWLIVVVRFEDDPRPVHIPGVDPLAHHRKLFTATGAGTMNMVRYFRDMSHGKLNTGGSVVVGPFTIGYDRAAYVGNSAPGPGQIDRGGVLAAGRAAATAHQIDLSSYAGIVVCGYELLDLCGWVGGMAALCDSHSLVPSLLGQEMGHGYGLDHSRVDTSTEDYQDPWDTMSTANAYSASDPDYGSIGPGLNAWNMRMRGWLNEGRVVRIDPMQPAHREIELGPLHDAGPAAAAIDVGEYLIEFRMADRWDAGIPRSAVLVHRAEANRSYLMAGSDGSHDLVAGARFEHQQFFGPSFTATVESIDEATRRARIRIDQTVRRPRVPQAGVQWPPPISDPGPVEIVDPRVAQLQELVGRYRQALAVSDRYGAPQLLLRALGELAEEVGRQAADTEVTTFHEGYSFEPKSVIAEPAPG</sequence>
<name>A0ABW2AU18_9MICO</name>
<keyword evidence="2" id="KW-1185">Reference proteome</keyword>
<accession>A0ABW2AU18</accession>
<dbReference type="RefSeq" id="WP_377822121.1">
    <property type="nucleotide sequence ID" value="NZ_JBHSWJ010000002.1"/>
</dbReference>